<dbReference type="GO" id="GO:0032869">
    <property type="term" value="P:cellular response to insulin stimulus"/>
    <property type="evidence" value="ECO:0007669"/>
    <property type="project" value="TreeGrafter"/>
</dbReference>
<dbReference type="GO" id="GO:0045944">
    <property type="term" value="P:positive regulation of transcription by RNA polymerase II"/>
    <property type="evidence" value="ECO:0007669"/>
    <property type="project" value="TreeGrafter"/>
</dbReference>
<organism evidence="4 5">
    <name type="scientific">Paralvinella palmiformis</name>
    <dbReference type="NCBI Taxonomy" id="53620"/>
    <lineage>
        <taxon>Eukaryota</taxon>
        <taxon>Metazoa</taxon>
        <taxon>Spiralia</taxon>
        <taxon>Lophotrochozoa</taxon>
        <taxon>Annelida</taxon>
        <taxon>Polychaeta</taxon>
        <taxon>Sedentaria</taxon>
        <taxon>Canalipalpata</taxon>
        <taxon>Terebellida</taxon>
        <taxon>Terebelliformia</taxon>
        <taxon>Alvinellidae</taxon>
        <taxon>Paralvinella</taxon>
    </lineage>
</organism>
<dbReference type="GO" id="GO:0003713">
    <property type="term" value="F:transcription coactivator activity"/>
    <property type="evidence" value="ECO:0007669"/>
    <property type="project" value="TreeGrafter"/>
</dbReference>
<keyword evidence="5" id="KW-1185">Reference proteome</keyword>
<dbReference type="InterPro" id="IPR026058">
    <property type="entry name" value="LIPIN"/>
</dbReference>
<dbReference type="Proteomes" id="UP001208570">
    <property type="component" value="Unassembled WGS sequence"/>
</dbReference>
<dbReference type="PANTHER" id="PTHR12181">
    <property type="entry name" value="LIPIN"/>
    <property type="match status" value="1"/>
</dbReference>
<dbReference type="AlphaFoldDB" id="A0AAD9K6W0"/>
<dbReference type="GO" id="GO:0005634">
    <property type="term" value="C:nucleus"/>
    <property type="evidence" value="ECO:0007669"/>
    <property type="project" value="TreeGrafter"/>
</dbReference>
<evidence type="ECO:0000259" key="2">
    <source>
        <dbReference type="Pfam" id="PF04571"/>
    </source>
</evidence>
<dbReference type="Pfam" id="PF04571">
    <property type="entry name" value="Lipin_N"/>
    <property type="match status" value="1"/>
</dbReference>
<dbReference type="GO" id="GO:0019432">
    <property type="term" value="P:triglyceride biosynthetic process"/>
    <property type="evidence" value="ECO:0007669"/>
    <property type="project" value="TreeGrafter"/>
</dbReference>
<dbReference type="Pfam" id="PF16876">
    <property type="entry name" value="Lipin_mid"/>
    <property type="match status" value="1"/>
</dbReference>
<protein>
    <recommendedName>
        <fullName evidence="6">Phosphatidate phosphatase</fullName>
    </recommendedName>
</protein>
<evidence type="ECO:0000313" key="5">
    <source>
        <dbReference type="Proteomes" id="UP001208570"/>
    </source>
</evidence>
<proteinExistence type="predicted"/>
<name>A0AAD9K6W0_9ANNE</name>
<accession>A0AAD9K6W0</accession>
<dbReference type="GO" id="GO:0008195">
    <property type="term" value="F:phosphatidate phosphatase activity"/>
    <property type="evidence" value="ECO:0007669"/>
    <property type="project" value="TreeGrafter"/>
</dbReference>
<dbReference type="EMBL" id="JAODUP010000045">
    <property type="protein sequence ID" value="KAK2165792.1"/>
    <property type="molecule type" value="Genomic_DNA"/>
</dbReference>
<dbReference type="InterPro" id="IPR007651">
    <property type="entry name" value="Lipin_N"/>
</dbReference>
<feature type="compositionally biased region" description="Acidic residues" evidence="1">
    <location>
        <begin position="681"/>
        <end position="690"/>
    </location>
</feature>
<evidence type="ECO:0008006" key="6">
    <source>
        <dbReference type="Google" id="ProtNLM"/>
    </source>
</evidence>
<evidence type="ECO:0000259" key="3">
    <source>
        <dbReference type="Pfam" id="PF16876"/>
    </source>
</evidence>
<dbReference type="PANTHER" id="PTHR12181:SF12">
    <property type="entry name" value="PHOSPHATIDATE PHOSPHATASE"/>
    <property type="match status" value="1"/>
</dbReference>
<feature type="compositionally biased region" description="Low complexity" evidence="1">
    <location>
        <begin position="651"/>
        <end position="664"/>
    </location>
</feature>
<evidence type="ECO:0000313" key="4">
    <source>
        <dbReference type="EMBL" id="KAK2165792.1"/>
    </source>
</evidence>
<feature type="domain" description="Lipin N-terminal" evidence="2">
    <location>
        <begin position="1"/>
        <end position="102"/>
    </location>
</feature>
<gene>
    <name evidence="4" type="ORF">LSH36_45g07001</name>
</gene>
<sequence length="750" mass="83429">MNYVGKLLSNFKGFYNEINSATLTGAIDIIIVQQEDGTFRTSPWHVRFGKLGVLRSREKVVDIEINDKSIDLQMKLGEAGEAFFVQEATDTDKIPAYLATSPLPDALELMERGISELHELEDEQSNREHMPTLITVNPDFVVNKTSELLEGSSDAVEPNNEAACDVTVVVEQSTDSGSMYEEVKLDSCDVGFSIISEVNTQDAAIQTVITGEEIQTKTVPRNSTSAEVCPTSTATLSSDVVAQTGDHTKLPSYVQNLSDVVCSKKSAKDKRRRRRKRSPDAGHLVKNNLKLKSTHFDLLSNESGSSGDLPDEPLFDLELSSDEIDGIPVLTSVGRTVSMPLIDHKQVRTDEWANSQYAAAIHPFSDGDLTPLLSPVTSRPPTPKSDSEYEKARKYDATVQTYLTGDDLVTMDSVRWRWGELPETCEPESKEQLAITATSTDKEKSSGGLLQFMRKTKKIRHRPEEEGIYLDDLNLNEMDPEVAALYLYQTRNTPYGHRNIQDEDTESGRGASLPQSPLTVECNTQQNTSSTYVSALAMSLCGGLKEADGSIPYEMFLQGLITYDEFCENPNIVADPNFVIKMGEKYYNWQIAGPIIMSVLAFQRPLSEQALDSLVKQHMPKKQAQRRRAWMWWSRGTEPQTDKNKETCSLPENPSSEPSSPQKAGKSEKRSKKRRAKSDGSSDEDSDTCFDPEANPLTVEITSATQTVSVATQMSPLGNKWHRDYCKTLKLSSENMYVVTKKVTSDKLPF</sequence>
<reference evidence="4" key="1">
    <citation type="journal article" date="2023" name="Mol. Biol. Evol.">
        <title>Third-Generation Sequencing Reveals the Adaptive Role of the Epigenome in Three Deep-Sea Polychaetes.</title>
        <authorList>
            <person name="Perez M."/>
            <person name="Aroh O."/>
            <person name="Sun Y."/>
            <person name="Lan Y."/>
            <person name="Juniper S.K."/>
            <person name="Young C.R."/>
            <person name="Angers B."/>
            <person name="Qian P.Y."/>
        </authorList>
    </citation>
    <scope>NUCLEOTIDE SEQUENCE</scope>
    <source>
        <strain evidence="4">P08H-3</strain>
    </source>
</reference>
<comment type="caution">
    <text evidence="4">The sequence shown here is derived from an EMBL/GenBank/DDBJ whole genome shotgun (WGS) entry which is preliminary data.</text>
</comment>
<feature type="domain" description="Lipin middle" evidence="3">
    <location>
        <begin position="537"/>
        <end position="633"/>
    </location>
</feature>
<feature type="region of interest" description="Disordered" evidence="1">
    <location>
        <begin position="265"/>
        <end position="286"/>
    </location>
</feature>
<dbReference type="GO" id="GO:0009062">
    <property type="term" value="P:fatty acid catabolic process"/>
    <property type="evidence" value="ECO:0007669"/>
    <property type="project" value="TreeGrafter"/>
</dbReference>
<feature type="region of interest" description="Disordered" evidence="1">
    <location>
        <begin position="626"/>
        <end position="694"/>
    </location>
</feature>
<dbReference type="InterPro" id="IPR031703">
    <property type="entry name" value="Lipin_mid"/>
</dbReference>
<feature type="compositionally biased region" description="Basic residues" evidence="1">
    <location>
        <begin position="265"/>
        <end position="277"/>
    </location>
</feature>
<evidence type="ECO:0000256" key="1">
    <source>
        <dbReference type="SAM" id="MobiDB-lite"/>
    </source>
</evidence>